<protein>
    <recommendedName>
        <fullName evidence="3">Soluble ligand binding domain-containing protein</fullName>
    </recommendedName>
</protein>
<feature type="compositionally biased region" description="Low complexity" evidence="1">
    <location>
        <begin position="142"/>
        <end position="162"/>
    </location>
</feature>
<dbReference type="PANTHER" id="PTHR21180:SF32">
    <property type="entry name" value="ENDONUCLEASE_EXONUCLEASE_PHOSPHATASE FAMILY DOMAIN-CONTAINING PROTEIN 1"/>
    <property type="match status" value="1"/>
</dbReference>
<sequence>MDRLRELLENANRQTWVIIGLSMTTIIALGLFMLGTRSGSQSSSPAIESQSMMMSDSGAVSTSGSSMATSQTAVNTSMYVDVKGAVKQPGMKKVDASMRVIDAVQLAGGFTSQADQKQVNLAQKLTDSQVVYIPKHGEKAPTDTGSTATGTTSPAGGAESSSQAPQVNLNTADLNGLQQLDGVGEKKAEKIMAYRQEHGGFQSVDELKNVNGFGDKTLERLRPQVSV</sequence>
<dbReference type="AlphaFoldDB" id="A0A7X2XTM4"/>
<evidence type="ECO:0000256" key="1">
    <source>
        <dbReference type="SAM" id="MobiDB-lite"/>
    </source>
</evidence>
<dbReference type="InterPro" id="IPR019554">
    <property type="entry name" value="Soluble_ligand-bd"/>
</dbReference>
<name>A0A7X2XTM4_9LACO</name>
<dbReference type="RefSeq" id="WP_343031743.1">
    <property type="nucleotide sequence ID" value="NZ_WNJO01000001.1"/>
</dbReference>
<dbReference type="GO" id="GO:0015628">
    <property type="term" value="P:protein secretion by the type II secretion system"/>
    <property type="evidence" value="ECO:0007669"/>
    <property type="project" value="TreeGrafter"/>
</dbReference>
<evidence type="ECO:0000259" key="3">
    <source>
        <dbReference type="Pfam" id="PF10531"/>
    </source>
</evidence>
<evidence type="ECO:0000256" key="2">
    <source>
        <dbReference type="SAM" id="Phobius"/>
    </source>
</evidence>
<dbReference type="Gene3D" id="1.10.150.280">
    <property type="entry name" value="AF1531-like domain"/>
    <property type="match status" value="1"/>
</dbReference>
<dbReference type="PANTHER" id="PTHR21180">
    <property type="entry name" value="ENDONUCLEASE/EXONUCLEASE/PHOSPHATASE FAMILY DOMAIN-CONTAINING PROTEIN 1"/>
    <property type="match status" value="1"/>
</dbReference>
<evidence type="ECO:0000313" key="5">
    <source>
        <dbReference type="Proteomes" id="UP000466388"/>
    </source>
</evidence>
<dbReference type="InterPro" id="IPR051675">
    <property type="entry name" value="Endo/Exo/Phosphatase_dom_1"/>
</dbReference>
<feature type="region of interest" description="Disordered" evidence="1">
    <location>
        <begin position="42"/>
        <end position="65"/>
    </location>
</feature>
<comment type="caution">
    <text evidence="4">The sequence shown here is derived from an EMBL/GenBank/DDBJ whole genome shotgun (WGS) entry which is preliminary data.</text>
</comment>
<keyword evidence="5" id="KW-1185">Reference proteome</keyword>
<dbReference type="EMBL" id="WNJO01000001">
    <property type="protein sequence ID" value="MTV81354.1"/>
    <property type="molecule type" value="Genomic_DNA"/>
</dbReference>
<evidence type="ECO:0000313" key="4">
    <source>
        <dbReference type="EMBL" id="MTV81354.1"/>
    </source>
</evidence>
<dbReference type="Pfam" id="PF12836">
    <property type="entry name" value="HHH_3"/>
    <property type="match status" value="1"/>
</dbReference>
<dbReference type="Pfam" id="PF10531">
    <property type="entry name" value="SLBB"/>
    <property type="match status" value="1"/>
</dbReference>
<dbReference type="InterPro" id="IPR004509">
    <property type="entry name" value="Competence_ComEA_HhH"/>
</dbReference>
<dbReference type="InterPro" id="IPR010994">
    <property type="entry name" value="RuvA_2-like"/>
</dbReference>
<dbReference type="SUPFAM" id="SSF47781">
    <property type="entry name" value="RuvA domain 2-like"/>
    <property type="match status" value="1"/>
</dbReference>
<reference evidence="4 5" key="1">
    <citation type="submission" date="2019-11" db="EMBL/GenBank/DDBJ databases">
        <title>Lactobacillus sp. nov. CRM56-3, isolated from fermented tea leaves.</title>
        <authorList>
            <person name="Phuengjayaem S."/>
            <person name="Tanasupawat S."/>
        </authorList>
    </citation>
    <scope>NUCLEOTIDE SEQUENCE [LARGE SCALE GENOMIC DNA]</scope>
    <source>
        <strain evidence="4 5">CRM56-3</strain>
    </source>
</reference>
<proteinExistence type="predicted"/>
<dbReference type="GO" id="GO:0015627">
    <property type="term" value="C:type II protein secretion system complex"/>
    <property type="evidence" value="ECO:0007669"/>
    <property type="project" value="TreeGrafter"/>
</dbReference>
<accession>A0A7X2XTM4</accession>
<keyword evidence="2" id="KW-0812">Transmembrane</keyword>
<feature type="domain" description="Soluble ligand binding" evidence="3">
    <location>
        <begin position="79"/>
        <end position="133"/>
    </location>
</feature>
<gene>
    <name evidence="4" type="ORF">GM612_01630</name>
</gene>
<organism evidence="4 5">
    <name type="scientific">Secundilactobacillus folii</name>
    <dbReference type="NCBI Taxonomy" id="2678357"/>
    <lineage>
        <taxon>Bacteria</taxon>
        <taxon>Bacillati</taxon>
        <taxon>Bacillota</taxon>
        <taxon>Bacilli</taxon>
        <taxon>Lactobacillales</taxon>
        <taxon>Lactobacillaceae</taxon>
        <taxon>Secundilactobacillus</taxon>
    </lineage>
</organism>
<feature type="transmembrane region" description="Helical" evidence="2">
    <location>
        <begin position="15"/>
        <end position="34"/>
    </location>
</feature>
<feature type="region of interest" description="Disordered" evidence="1">
    <location>
        <begin position="136"/>
        <end position="164"/>
    </location>
</feature>
<dbReference type="NCBIfam" id="TIGR00426">
    <property type="entry name" value="competence protein ComEA helix-hairpin-helix repeat region"/>
    <property type="match status" value="1"/>
</dbReference>
<dbReference type="Proteomes" id="UP000466388">
    <property type="component" value="Unassembled WGS sequence"/>
</dbReference>
<keyword evidence="2" id="KW-1133">Transmembrane helix</keyword>
<keyword evidence="2" id="KW-0472">Membrane</keyword>